<dbReference type="GO" id="GO:0008757">
    <property type="term" value="F:S-adenosylmethionine-dependent methyltransferase activity"/>
    <property type="evidence" value="ECO:0007669"/>
    <property type="project" value="UniProtKB-ARBA"/>
</dbReference>
<evidence type="ECO:0000313" key="2">
    <source>
        <dbReference type="Proteomes" id="UP000235672"/>
    </source>
</evidence>
<dbReference type="Proteomes" id="UP000235672">
    <property type="component" value="Unassembled WGS sequence"/>
</dbReference>
<dbReference type="PANTHER" id="PTHR14614:SF156">
    <property type="entry name" value="PROTEIN-LYSINE N-METHYLTRANSFERASE EFM2"/>
    <property type="match status" value="1"/>
</dbReference>
<gene>
    <name evidence="1" type="ORF">NA56DRAFT_476770</name>
</gene>
<dbReference type="PANTHER" id="PTHR14614">
    <property type="entry name" value="HEPATOCELLULAR CARCINOMA-ASSOCIATED ANTIGEN"/>
    <property type="match status" value="1"/>
</dbReference>
<accession>A0A2J6PFA6</accession>
<dbReference type="InterPro" id="IPR029063">
    <property type="entry name" value="SAM-dependent_MTases_sf"/>
</dbReference>
<name>A0A2J6PFA6_9HELO</name>
<dbReference type="EMBL" id="KZ613543">
    <property type="protein sequence ID" value="PMD12732.1"/>
    <property type="molecule type" value="Genomic_DNA"/>
</dbReference>
<sequence>MDLPNIRKKPSYDAILSALQALQVQPNSWIRLSDGEKSPASDQAVVQRFLMSIIASDLEWLQESPGFDGDVLAAQEQRETLFDLASRRIAERCGRSAMPEMTRTWIVPASADLPEIRFDIREPPLTGDNLGLKTWGTSYVIAKKLENFGKQCLDHLFTKLISASASSSSRSLHPERKVLELGAGTGLVGVAAGALWGADVYLTDLVDIADNLLFNIEKNAVTVKQFGGNISSGVLDWREPDKAQEAMSCKRFDIILAADPLYDNEHPALLANVLHKFLKEDGESRALVAIPMRDNTTKALAKKLSILMIENDFLADSFGEEICQDDWEPSNGPEVNIQWTFWKRMPLRS</sequence>
<protein>
    <submittedName>
        <fullName evidence="1">Uncharacterized protein</fullName>
    </submittedName>
</protein>
<dbReference type="STRING" id="1745343.A0A2J6PFA6"/>
<dbReference type="Pfam" id="PF10294">
    <property type="entry name" value="Methyltransf_16"/>
    <property type="match status" value="1"/>
</dbReference>
<dbReference type="AlphaFoldDB" id="A0A2J6PFA6"/>
<organism evidence="1 2">
    <name type="scientific">Hyaloscypha hepaticicola</name>
    <dbReference type="NCBI Taxonomy" id="2082293"/>
    <lineage>
        <taxon>Eukaryota</taxon>
        <taxon>Fungi</taxon>
        <taxon>Dikarya</taxon>
        <taxon>Ascomycota</taxon>
        <taxon>Pezizomycotina</taxon>
        <taxon>Leotiomycetes</taxon>
        <taxon>Helotiales</taxon>
        <taxon>Hyaloscyphaceae</taxon>
        <taxon>Hyaloscypha</taxon>
    </lineage>
</organism>
<dbReference type="CDD" id="cd02440">
    <property type="entry name" value="AdoMet_MTases"/>
    <property type="match status" value="1"/>
</dbReference>
<dbReference type="SUPFAM" id="SSF53335">
    <property type="entry name" value="S-adenosyl-L-methionine-dependent methyltransferases"/>
    <property type="match status" value="1"/>
</dbReference>
<dbReference type="OrthoDB" id="433955at2759"/>
<dbReference type="InterPro" id="IPR019410">
    <property type="entry name" value="Methyltransf_16"/>
</dbReference>
<dbReference type="GO" id="GO:0005829">
    <property type="term" value="C:cytosol"/>
    <property type="evidence" value="ECO:0007669"/>
    <property type="project" value="TreeGrafter"/>
</dbReference>
<evidence type="ECO:0000313" key="1">
    <source>
        <dbReference type="EMBL" id="PMD12732.1"/>
    </source>
</evidence>
<reference evidence="1 2" key="1">
    <citation type="submission" date="2016-05" db="EMBL/GenBank/DDBJ databases">
        <title>A degradative enzymes factory behind the ericoid mycorrhizal symbiosis.</title>
        <authorList>
            <consortium name="DOE Joint Genome Institute"/>
            <person name="Martino E."/>
            <person name="Morin E."/>
            <person name="Grelet G."/>
            <person name="Kuo A."/>
            <person name="Kohler A."/>
            <person name="Daghino S."/>
            <person name="Barry K."/>
            <person name="Choi C."/>
            <person name="Cichocki N."/>
            <person name="Clum A."/>
            <person name="Copeland A."/>
            <person name="Hainaut M."/>
            <person name="Haridas S."/>
            <person name="Labutti K."/>
            <person name="Lindquist E."/>
            <person name="Lipzen A."/>
            <person name="Khouja H.-R."/>
            <person name="Murat C."/>
            <person name="Ohm R."/>
            <person name="Olson A."/>
            <person name="Spatafora J."/>
            <person name="Veneault-Fourrey C."/>
            <person name="Henrissat B."/>
            <person name="Grigoriev I."/>
            <person name="Martin F."/>
            <person name="Perotto S."/>
        </authorList>
    </citation>
    <scope>NUCLEOTIDE SEQUENCE [LARGE SCALE GENOMIC DNA]</scope>
    <source>
        <strain evidence="1 2">UAMH 7357</strain>
    </source>
</reference>
<dbReference type="Gene3D" id="3.40.50.150">
    <property type="entry name" value="Vaccinia Virus protein VP39"/>
    <property type="match status" value="1"/>
</dbReference>
<keyword evidence="2" id="KW-1185">Reference proteome</keyword>
<proteinExistence type="predicted"/>